<dbReference type="AlphaFoldDB" id="A0A8R1DUJ5"/>
<keyword evidence="2" id="KW-0067">ATP-binding</keyword>
<dbReference type="GO" id="GO:0004672">
    <property type="term" value="F:protein kinase activity"/>
    <property type="evidence" value="ECO:0007669"/>
    <property type="project" value="InterPro"/>
</dbReference>
<dbReference type="Gene3D" id="1.10.510.10">
    <property type="entry name" value="Transferase(Phosphotransferase) domain 1"/>
    <property type="match status" value="1"/>
</dbReference>
<keyword evidence="1" id="KW-0547">Nucleotide-binding</keyword>
<dbReference type="InterPro" id="IPR011009">
    <property type="entry name" value="Kinase-like_dom_sf"/>
</dbReference>
<dbReference type="GO" id="GO:0005524">
    <property type="term" value="F:ATP binding"/>
    <property type="evidence" value="ECO:0007669"/>
    <property type="project" value="UniProtKB-KW"/>
</dbReference>
<keyword evidence="5" id="KW-1185">Reference proteome</keyword>
<evidence type="ECO:0000256" key="1">
    <source>
        <dbReference type="ARBA" id="ARBA00022741"/>
    </source>
</evidence>
<dbReference type="InterPro" id="IPR050198">
    <property type="entry name" value="Non-receptor_tyrosine_kinases"/>
</dbReference>
<organism evidence="4 5">
    <name type="scientific">Caenorhabditis japonica</name>
    <dbReference type="NCBI Taxonomy" id="281687"/>
    <lineage>
        <taxon>Eukaryota</taxon>
        <taxon>Metazoa</taxon>
        <taxon>Ecdysozoa</taxon>
        <taxon>Nematoda</taxon>
        <taxon>Chromadorea</taxon>
        <taxon>Rhabditida</taxon>
        <taxon>Rhabditina</taxon>
        <taxon>Rhabditomorpha</taxon>
        <taxon>Rhabditoidea</taxon>
        <taxon>Rhabditidae</taxon>
        <taxon>Peloderinae</taxon>
        <taxon>Caenorhabditis</taxon>
    </lineage>
</organism>
<reference evidence="5" key="1">
    <citation type="submission" date="2010-08" db="EMBL/GenBank/DDBJ databases">
        <authorList>
            <consortium name="Caenorhabditis japonica Sequencing Consortium"/>
            <person name="Wilson R.K."/>
        </authorList>
    </citation>
    <scope>NUCLEOTIDE SEQUENCE [LARGE SCALE GENOMIC DNA]</scope>
    <source>
        <strain evidence="5">DF5081</strain>
    </source>
</reference>
<dbReference type="PANTHER" id="PTHR24418">
    <property type="entry name" value="TYROSINE-PROTEIN KINASE"/>
    <property type="match status" value="1"/>
</dbReference>
<dbReference type="InterPro" id="IPR001245">
    <property type="entry name" value="Ser-Thr/Tyr_kinase_cat_dom"/>
</dbReference>
<evidence type="ECO:0000259" key="3">
    <source>
        <dbReference type="Pfam" id="PF07714"/>
    </source>
</evidence>
<dbReference type="SUPFAM" id="SSF56112">
    <property type="entry name" value="Protein kinase-like (PK-like)"/>
    <property type="match status" value="1"/>
</dbReference>
<protein>
    <submittedName>
        <fullName evidence="4">PK_Tyr_Ser-Thr domain-containing protein</fullName>
    </submittedName>
</protein>
<dbReference type="Proteomes" id="UP000005237">
    <property type="component" value="Unassembled WGS sequence"/>
</dbReference>
<evidence type="ECO:0000313" key="4">
    <source>
        <dbReference type="EnsemblMetazoa" id="CJA11536.1"/>
    </source>
</evidence>
<reference evidence="4" key="2">
    <citation type="submission" date="2022-06" db="UniProtKB">
        <authorList>
            <consortium name="EnsemblMetazoa"/>
        </authorList>
    </citation>
    <scope>IDENTIFICATION</scope>
    <source>
        <strain evidence="4">DF5081</strain>
    </source>
</reference>
<dbReference type="EnsemblMetazoa" id="CJA11536.1">
    <property type="protein sequence ID" value="CJA11536.1"/>
    <property type="gene ID" value="WBGene00130740"/>
</dbReference>
<accession>A0A8R1DUJ5</accession>
<evidence type="ECO:0000256" key="2">
    <source>
        <dbReference type="ARBA" id="ARBA00022840"/>
    </source>
</evidence>
<feature type="domain" description="Serine-threonine/tyrosine-protein kinase catalytic" evidence="3">
    <location>
        <begin position="4"/>
        <end position="65"/>
    </location>
</feature>
<sequence length="168" mass="19988">MSFHTDAYRRLDKTRIPVRSMAPEAVRQNLFCTKENDVYMFSVLIWEMFHRGSDPFGEFEPENLIPDAIGAALIDLYLWERPKPEILPLGMTMNLTNWYLKVDKPEETPIQLHMQIIFNNCRLRNYHHRATFSQSDNPTKRAIIPILQTLDKDYCQNLTADDFFYLRW</sequence>
<proteinExistence type="predicted"/>
<name>A0A8R1DUJ5_CAEJA</name>
<dbReference type="Pfam" id="PF07714">
    <property type="entry name" value="PK_Tyr_Ser-Thr"/>
    <property type="match status" value="1"/>
</dbReference>
<evidence type="ECO:0000313" key="5">
    <source>
        <dbReference type="Proteomes" id="UP000005237"/>
    </source>
</evidence>